<organism evidence="1">
    <name type="scientific">Lepeophtheirus salmonis</name>
    <name type="common">Salmon louse</name>
    <name type="synonym">Caligus salmonis</name>
    <dbReference type="NCBI Taxonomy" id="72036"/>
    <lineage>
        <taxon>Eukaryota</taxon>
        <taxon>Metazoa</taxon>
        <taxon>Ecdysozoa</taxon>
        <taxon>Arthropoda</taxon>
        <taxon>Crustacea</taxon>
        <taxon>Multicrustacea</taxon>
        <taxon>Hexanauplia</taxon>
        <taxon>Copepoda</taxon>
        <taxon>Siphonostomatoida</taxon>
        <taxon>Caligidae</taxon>
        <taxon>Lepeophtheirus</taxon>
    </lineage>
</organism>
<protein>
    <submittedName>
        <fullName evidence="1">Uncharacterized protein</fullName>
    </submittedName>
</protein>
<proteinExistence type="predicted"/>
<accession>A0A0K2V847</accession>
<dbReference type="AlphaFoldDB" id="A0A0K2V847"/>
<feature type="non-terminal residue" evidence="1">
    <location>
        <position position="1"/>
    </location>
</feature>
<reference evidence="1" key="1">
    <citation type="submission" date="2014-05" db="EMBL/GenBank/DDBJ databases">
        <authorList>
            <person name="Chronopoulou M."/>
        </authorList>
    </citation>
    <scope>NUCLEOTIDE SEQUENCE</scope>
    <source>
        <tissue evidence="1">Whole organism</tissue>
    </source>
</reference>
<evidence type="ECO:0000313" key="1">
    <source>
        <dbReference type="EMBL" id="CDW46327.1"/>
    </source>
</evidence>
<sequence>KKEEEGEEEFEEGEGIVLWGKIWNTEVPETWSSLSLIQNYLCLCAPTKHLTESNSTYGTKVNKIQFTNFVQNI</sequence>
<dbReference type="EMBL" id="HACA01028966">
    <property type="protein sequence ID" value="CDW46327.1"/>
    <property type="molecule type" value="Transcribed_RNA"/>
</dbReference>
<name>A0A0K2V847_LEPSM</name>